<sequence>MYVLYVDFCTSKLLLLLATLFLAQLACHYQLLFFLRPACRLSSHYPVYNLRQSQYLSCDAWSPRCPTGSTCQMADDDWKRRLDAEKSPPLYLCCSPVIIAHGKGDAASATVVQLFYDSERNALLPVPLPLKWAKAPPETPATGNEVSWRDDATNKNHSVEPADDSELDPRDSNSKTVTVQVYPLPKALFPEQKFNPVPGNGLPPPAYPHIVPLVSGFLGPTRTDGTFKMFGSSTLIQDAGYNIVVDTSCSDNKNILIGALAQQGIKPQHVHIVIYTHFHPAFSSNDNLFPYAQKIYSNFIYKNQDWISMKQLEEPRVRVTDNVEFWQTNGRSYVHNSVIVRNVGEKGSVVISVVLGVTYARNNDTYNFLQGLSGTFVGGYTHVNEEEIFVVDLGGFCNGSYNCRASYTECKDDTCTCLDGFVPTKDLTCQTTRLYCPNLESNVPQPLEPRNVRPCYKFSGQNDTTPCSATSNSSQEFCFLYPLTKTGQNAQVGHCCPKPQIGSKISYGVCPIHPSFHPDMACEGCYEFGEQCVAFRHWSSANSYSFNSQCCPFPCQTTMTYDMISVDGICYLNKYVSESCLLDVQCKTAKSYCASSARSK</sequence>
<dbReference type="Pfam" id="PF00753">
    <property type="entry name" value="Lactamase_B"/>
    <property type="match status" value="1"/>
</dbReference>
<name>A0A915L949_ROMCU</name>
<dbReference type="Gene3D" id="3.60.15.10">
    <property type="entry name" value="Ribonuclease Z/Hydroxyacylglutathione hydrolase-like"/>
    <property type="match status" value="1"/>
</dbReference>
<dbReference type="PANTHER" id="PTHR23200">
    <property type="entry name" value="METALLO-BETA-LACTAMASE DOMAIN-CONTAINING PROTEIN 1"/>
    <property type="match status" value="1"/>
</dbReference>
<feature type="domain" description="Metallo-beta-lactamase" evidence="2">
    <location>
        <begin position="230"/>
        <end position="280"/>
    </location>
</feature>
<dbReference type="InterPro" id="IPR006149">
    <property type="entry name" value="EB_dom"/>
</dbReference>
<dbReference type="InterPro" id="IPR001279">
    <property type="entry name" value="Metallo-B-lactamas"/>
</dbReference>
<dbReference type="InterPro" id="IPR036866">
    <property type="entry name" value="RibonucZ/Hydroxyglut_hydro"/>
</dbReference>
<dbReference type="SUPFAM" id="SSF56281">
    <property type="entry name" value="Metallo-hydrolase/oxidoreductase"/>
    <property type="match status" value="1"/>
</dbReference>
<accession>A0A915L949</accession>
<protein>
    <submittedName>
        <fullName evidence="5">Metallo-beta-lactamase domain-containing protein</fullName>
    </submittedName>
</protein>
<reference evidence="5" key="1">
    <citation type="submission" date="2022-11" db="UniProtKB">
        <authorList>
            <consortium name="WormBaseParasite"/>
        </authorList>
    </citation>
    <scope>IDENTIFICATION</scope>
</reference>
<evidence type="ECO:0000259" key="2">
    <source>
        <dbReference type="Pfam" id="PF00753"/>
    </source>
</evidence>
<dbReference type="PANTHER" id="PTHR23200:SF49">
    <property type="entry name" value="METALLO-BETA-LACTAMASE DOMAIN-CONTAINING PROTEIN"/>
    <property type="match status" value="1"/>
</dbReference>
<proteinExistence type="predicted"/>
<evidence type="ECO:0000259" key="3">
    <source>
        <dbReference type="Pfam" id="PF01683"/>
    </source>
</evidence>
<organism evidence="4 5">
    <name type="scientific">Romanomermis culicivorax</name>
    <name type="common">Nematode worm</name>
    <dbReference type="NCBI Taxonomy" id="13658"/>
    <lineage>
        <taxon>Eukaryota</taxon>
        <taxon>Metazoa</taxon>
        <taxon>Ecdysozoa</taxon>
        <taxon>Nematoda</taxon>
        <taxon>Enoplea</taxon>
        <taxon>Dorylaimia</taxon>
        <taxon>Mermithida</taxon>
        <taxon>Mermithoidea</taxon>
        <taxon>Mermithidae</taxon>
        <taxon>Romanomermis</taxon>
    </lineage>
</organism>
<keyword evidence="4" id="KW-1185">Reference proteome</keyword>
<feature type="region of interest" description="Disordered" evidence="1">
    <location>
        <begin position="134"/>
        <end position="176"/>
    </location>
</feature>
<dbReference type="InterPro" id="IPR039344">
    <property type="entry name" value="MBLAC1"/>
</dbReference>
<feature type="compositionally biased region" description="Basic and acidic residues" evidence="1">
    <location>
        <begin position="147"/>
        <end position="160"/>
    </location>
</feature>
<feature type="domain" description="EB" evidence="3">
    <location>
        <begin position="383"/>
        <end position="429"/>
    </location>
</feature>
<evidence type="ECO:0000313" key="5">
    <source>
        <dbReference type="WBParaSite" id="nRc.2.0.1.t46276-RA"/>
    </source>
</evidence>
<dbReference type="AlphaFoldDB" id="A0A915L949"/>
<evidence type="ECO:0000256" key="1">
    <source>
        <dbReference type="SAM" id="MobiDB-lite"/>
    </source>
</evidence>
<dbReference type="Pfam" id="PF01683">
    <property type="entry name" value="EB"/>
    <property type="match status" value="1"/>
</dbReference>
<dbReference type="Proteomes" id="UP000887565">
    <property type="component" value="Unplaced"/>
</dbReference>
<evidence type="ECO:0000313" key="4">
    <source>
        <dbReference type="Proteomes" id="UP000887565"/>
    </source>
</evidence>
<dbReference type="WBParaSite" id="nRc.2.0.1.t46276-RA">
    <property type="protein sequence ID" value="nRc.2.0.1.t46276-RA"/>
    <property type="gene ID" value="nRc.2.0.1.g46276"/>
</dbReference>